<dbReference type="InterPro" id="IPR011037">
    <property type="entry name" value="Pyrv_Knase-like_insert_dom_sf"/>
</dbReference>
<dbReference type="Proteomes" id="UP001500305">
    <property type="component" value="Unassembled WGS sequence"/>
</dbReference>
<evidence type="ECO:0000313" key="2">
    <source>
        <dbReference type="EMBL" id="GAA2261164.1"/>
    </source>
</evidence>
<comment type="caution">
    <text evidence="2">The sequence shown here is derived from an EMBL/GenBank/DDBJ whole genome shotgun (WGS) entry which is preliminary data.</text>
</comment>
<feature type="domain" description="MOSC" evidence="1">
    <location>
        <begin position="1"/>
        <end position="77"/>
    </location>
</feature>
<sequence>MLVGPELRLRGTALTPRCAVPTLPHGELPPDPEALRMVARENRVESMPGTAALPCAGVYAQVVRPGRIEPGDTVRLG</sequence>
<dbReference type="PROSITE" id="PS51340">
    <property type="entry name" value="MOSC"/>
    <property type="match status" value="1"/>
</dbReference>
<evidence type="ECO:0000259" key="1">
    <source>
        <dbReference type="PROSITE" id="PS51340"/>
    </source>
</evidence>
<gene>
    <name evidence="2" type="ORF">GCM10010430_51680</name>
</gene>
<dbReference type="SUPFAM" id="SSF50800">
    <property type="entry name" value="PK beta-barrel domain-like"/>
    <property type="match status" value="1"/>
</dbReference>
<dbReference type="InterPro" id="IPR005302">
    <property type="entry name" value="MoCF_Sase_C"/>
</dbReference>
<evidence type="ECO:0000313" key="3">
    <source>
        <dbReference type="Proteomes" id="UP001500305"/>
    </source>
</evidence>
<name>A0ABN3EKZ8_9ACTN</name>
<keyword evidence="3" id="KW-1185">Reference proteome</keyword>
<dbReference type="EMBL" id="BAAATR010000026">
    <property type="protein sequence ID" value="GAA2261164.1"/>
    <property type="molecule type" value="Genomic_DNA"/>
</dbReference>
<organism evidence="2 3">
    <name type="scientific">Kitasatospora cystarginea</name>
    <dbReference type="NCBI Taxonomy" id="58350"/>
    <lineage>
        <taxon>Bacteria</taxon>
        <taxon>Bacillati</taxon>
        <taxon>Actinomycetota</taxon>
        <taxon>Actinomycetes</taxon>
        <taxon>Kitasatosporales</taxon>
        <taxon>Streptomycetaceae</taxon>
        <taxon>Kitasatospora</taxon>
    </lineage>
</organism>
<dbReference type="Gene3D" id="2.40.33.20">
    <property type="entry name" value="PK beta-barrel domain-like"/>
    <property type="match status" value="1"/>
</dbReference>
<proteinExistence type="predicted"/>
<protein>
    <recommendedName>
        <fullName evidence="1">MOSC domain-containing protein</fullName>
    </recommendedName>
</protein>
<accession>A0ABN3EKZ8</accession>
<reference evidence="2 3" key="1">
    <citation type="journal article" date="2019" name="Int. J. Syst. Evol. Microbiol.">
        <title>The Global Catalogue of Microorganisms (GCM) 10K type strain sequencing project: providing services to taxonomists for standard genome sequencing and annotation.</title>
        <authorList>
            <consortium name="The Broad Institute Genomics Platform"/>
            <consortium name="The Broad Institute Genome Sequencing Center for Infectious Disease"/>
            <person name="Wu L."/>
            <person name="Ma J."/>
        </authorList>
    </citation>
    <scope>NUCLEOTIDE SEQUENCE [LARGE SCALE GENOMIC DNA]</scope>
    <source>
        <strain evidence="2 3">JCM 7356</strain>
    </source>
</reference>
<dbReference type="RefSeq" id="WP_344638894.1">
    <property type="nucleotide sequence ID" value="NZ_BAAATR010000026.1"/>
</dbReference>
<dbReference type="Pfam" id="PF03473">
    <property type="entry name" value="MOSC"/>
    <property type="match status" value="1"/>
</dbReference>